<dbReference type="EMBL" id="AP017928">
    <property type="protein sequence ID" value="BBA37417.1"/>
    <property type="molecule type" value="Genomic_DNA"/>
</dbReference>
<protein>
    <submittedName>
        <fullName evidence="2">Uncharacterized protein</fullName>
    </submittedName>
</protein>
<gene>
    <name evidence="2" type="ORF">sS8_5500</name>
</gene>
<evidence type="ECO:0000313" key="2">
    <source>
        <dbReference type="EMBL" id="BBA37417.1"/>
    </source>
</evidence>
<organism evidence="2 3">
    <name type="scientific">Methylocaldum marinum</name>
    <dbReference type="NCBI Taxonomy" id="1432792"/>
    <lineage>
        <taxon>Bacteria</taxon>
        <taxon>Pseudomonadati</taxon>
        <taxon>Pseudomonadota</taxon>
        <taxon>Gammaproteobacteria</taxon>
        <taxon>Methylococcales</taxon>
        <taxon>Methylococcaceae</taxon>
        <taxon>Methylocaldum</taxon>
    </lineage>
</organism>
<dbReference type="PANTHER" id="PTHR30634:SF14">
    <property type="match status" value="1"/>
</dbReference>
<dbReference type="Proteomes" id="UP000266313">
    <property type="component" value="Chromosome"/>
</dbReference>
<feature type="region of interest" description="Disordered" evidence="1">
    <location>
        <begin position="120"/>
        <end position="172"/>
    </location>
</feature>
<reference evidence="2 3" key="1">
    <citation type="submission" date="2016-12" db="EMBL/GenBank/DDBJ databases">
        <title>Genome sequencing of Methylocaldum marinum.</title>
        <authorList>
            <person name="Takeuchi M."/>
            <person name="Kamagata Y."/>
            <person name="Hiraoka S."/>
            <person name="Oshima K."/>
            <person name="Hattori M."/>
            <person name="Iwasaki W."/>
        </authorList>
    </citation>
    <scope>NUCLEOTIDE SEQUENCE [LARGE SCALE GENOMIC DNA]</scope>
    <source>
        <strain evidence="2 3">S8</strain>
    </source>
</reference>
<accession>A0A250L0M4</accession>
<dbReference type="InterPro" id="IPR043737">
    <property type="entry name" value="DUF5682"/>
</dbReference>
<dbReference type="InterPro" id="IPR050458">
    <property type="entry name" value="LolB"/>
</dbReference>
<dbReference type="RefSeq" id="WP_197716641.1">
    <property type="nucleotide sequence ID" value="NZ_AP017928.1"/>
</dbReference>
<feature type="compositionally biased region" description="Low complexity" evidence="1">
    <location>
        <begin position="138"/>
        <end position="151"/>
    </location>
</feature>
<dbReference type="AlphaFoldDB" id="A0A250L0M4"/>
<sequence length="784" mass="85322">MSARNEKYRVFGIRHHGPGSARSLLAALDAYAPDAILIEGPPEGDTLLPLAAHAGMQPPVALLLYALDEPNQAAFYPFAEFSPEWQALRYAQARNLPVRFFDLPQVHGLVLASQASFATAPDEIDPPLPAGEGGRGTSSGSAEEAAVSAARSENDTDPEADPETSSGAEYPDPWRQLARLAGFADPEALWDRLVEERPDTPELFAAIAELMQAIRDDDRLPRRDRIREAWMRKELRAELRAGRDRIAVVCGAFHAPALLDLPPAKQDAEHLRDLPKTKVGATWVPWTYGRLARASGYGAGVESPGWYEHLWHRHPAGTAAWMSRAAVVFRGHDLDIAPAHAIEATRLAETLAALRGRTEPGLAEVTEAIQTIYCYGDASPLRLVEEKLSVGEHLGAVPEEAPEPPLAADLRREQKRLRLPAEASERQLDLDLRKDNDLARSHLLHRLSILGVAWGRLQEAARSGLGTFHEYWRLRWEPELAVNLIEAGHYGNSVVNAAETALYERAAACESLPELAAMLEAALKAGLPMAVPSLAARLDAAAAVSDDIGDLMQAYARLAPVAKYGDVRRTDSGALRLTLRHYLERICIGLSLAASGIQDEAATQLLDSLVAVDRAAHILDEHGALADWQSALVNLADHSAAHPLLLGRATRLLLDRRCVSTEEAARRLGLALSPGVAARQAAWLEGFLAESGLLLIHQPELLSLLDAWVCGLRGEVFDDILPLLRRAFAKFAKPERKQIGQKLAAEQDAGAVTRTAGSADRIDWERGRRVLPTVRLLFGVEGSG</sequence>
<evidence type="ECO:0000256" key="1">
    <source>
        <dbReference type="SAM" id="MobiDB-lite"/>
    </source>
</evidence>
<proteinExistence type="predicted"/>
<evidence type="ECO:0000313" key="3">
    <source>
        <dbReference type="Proteomes" id="UP000266313"/>
    </source>
</evidence>
<dbReference type="Pfam" id="PF18934">
    <property type="entry name" value="DUF5682"/>
    <property type="match status" value="1"/>
</dbReference>
<name>A0A250L0M4_9GAMM</name>
<dbReference type="KEGG" id="mmai:sS8_5500"/>
<keyword evidence="3" id="KW-1185">Reference proteome</keyword>
<dbReference type="PANTHER" id="PTHR30634">
    <property type="entry name" value="OUTER MEMBRANE LOLAB LIPOPROTEIN INSERTION APPARATUS"/>
    <property type="match status" value="1"/>
</dbReference>